<gene>
    <name evidence="1" type="ORF">POPTR_002G155400v4</name>
</gene>
<evidence type="ECO:0000313" key="2">
    <source>
        <dbReference type="Proteomes" id="UP000006729"/>
    </source>
</evidence>
<sequence>MIKFGFSIWSCYGLRCVVRKPAVAMIAGVDGGGKTTSLGKLAYRLKKSGEKILMAAGDTFRAATSDQLEMWTEGSGCLHTNYSLMDELKACKKAAGKIVRGAPDVVGITGFILTKLDGSARGGCVVSVDDELGIPVKFVGVGEGVEDLQPFDAEAFVNAIFSTRRSCRR</sequence>
<keyword evidence="2" id="KW-1185">Reference proteome</keyword>
<dbReference type="Proteomes" id="UP000006729">
    <property type="component" value="Chromosome 2"/>
</dbReference>
<proteinExistence type="predicted"/>
<organism evidence="1 2">
    <name type="scientific">Populus trichocarpa</name>
    <name type="common">Western balsam poplar</name>
    <name type="synonym">Populus balsamifera subsp. trichocarpa</name>
    <dbReference type="NCBI Taxonomy" id="3694"/>
    <lineage>
        <taxon>Eukaryota</taxon>
        <taxon>Viridiplantae</taxon>
        <taxon>Streptophyta</taxon>
        <taxon>Embryophyta</taxon>
        <taxon>Tracheophyta</taxon>
        <taxon>Spermatophyta</taxon>
        <taxon>Magnoliopsida</taxon>
        <taxon>eudicotyledons</taxon>
        <taxon>Gunneridae</taxon>
        <taxon>Pentapetalae</taxon>
        <taxon>rosids</taxon>
        <taxon>fabids</taxon>
        <taxon>Malpighiales</taxon>
        <taxon>Salicaceae</taxon>
        <taxon>Saliceae</taxon>
        <taxon>Populus</taxon>
    </lineage>
</organism>
<comment type="caution">
    <text evidence="1">The sequence shown here is derived from an EMBL/GenBank/DDBJ whole genome shotgun (WGS) entry which is preliminary data.</text>
</comment>
<accession>A0ACC0TEF9</accession>
<name>A0ACC0TEF9_POPTR</name>
<evidence type="ECO:0000313" key="1">
    <source>
        <dbReference type="EMBL" id="KAI9399823.1"/>
    </source>
</evidence>
<dbReference type="EMBL" id="CM009291">
    <property type="protein sequence ID" value="KAI9399823.1"/>
    <property type="molecule type" value="Genomic_DNA"/>
</dbReference>
<protein>
    <submittedName>
        <fullName evidence="1">Uncharacterized protein</fullName>
    </submittedName>
</protein>
<reference evidence="1 2" key="1">
    <citation type="journal article" date="2006" name="Science">
        <title>The genome of black cottonwood, Populus trichocarpa (Torr. &amp; Gray).</title>
        <authorList>
            <person name="Tuskan G.A."/>
            <person name="Difazio S."/>
            <person name="Jansson S."/>
            <person name="Bohlmann J."/>
            <person name="Grigoriev I."/>
            <person name="Hellsten U."/>
            <person name="Putnam N."/>
            <person name="Ralph S."/>
            <person name="Rombauts S."/>
            <person name="Salamov A."/>
            <person name="Schein J."/>
            <person name="Sterck L."/>
            <person name="Aerts A."/>
            <person name="Bhalerao R.R."/>
            <person name="Bhalerao R.P."/>
            <person name="Blaudez D."/>
            <person name="Boerjan W."/>
            <person name="Brun A."/>
            <person name="Brunner A."/>
            <person name="Busov V."/>
            <person name="Campbell M."/>
            <person name="Carlson J."/>
            <person name="Chalot M."/>
            <person name="Chapman J."/>
            <person name="Chen G.L."/>
            <person name="Cooper D."/>
            <person name="Coutinho P.M."/>
            <person name="Couturier J."/>
            <person name="Covert S."/>
            <person name="Cronk Q."/>
            <person name="Cunningham R."/>
            <person name="Davis J."/>
            <person name="Degroeve S."/>
            <person name="Dejardin A."/>
            <person name="Depamphilis C."/>
            <person name="Detter J."/>
            <person name="Dirks B."/>
            <person name="Dubchak I."/>
            <person name="Duplessis S."/>
            <person name="Ehlting J."/>
            <person name="Ellis B."/>
            <person name="Gendler K."/>
            <person name="Goodstein D."/>
            <person name="Gribskov M."/>
            <person name="Grimwood J."/>
            <person name="Groover A."/>
            <person name="Gunter L."/>
            <person name="Hamberger B."/>
            <person name="Heinze B."/>
            <person name="Helariutta Y."/>
            <person name="Henrissat B."/>
            <person name="Holligan D."/>
            <person name="Holt R."/>
            <person name="Huang W."/>
            <person name="Islam-Faridi N."/>
            <person name="Jones S."/>
            <person name="Jones-Rhoades M."/>
            <person name="Jorgensen R."/>
            <person name="Joshi C."/>
            <person name="Kangasjarvi J."/>
            <person name="Karlsson J."/>
            <person name="Kelleher C."/>
            <person name="Kirkpatrick R."/>
            <person name="Kirst M."/>
            <person name="Kohler A."/>
            <person name="Kalluri U."/>
            <person name="Larimer F."/>
            <person name="Leebens-Mack J."/>
            <person name="Leple J.C."/>
            <person name="Locascio P."/>
            <person name="Lou Y."/>
            <person name="Lucas S."/>
            <person name="Martin F."/>
            <person name="Montanini B."/>
            <person name="Napoli C."/>
            <person name="Nelson D.R."/>
            <person name="Nelson C."/>
            <person name="Nieminen K."/>
            <person name="Nilsson O."/>
            <person name="Pereda V."/>
            <person name="Peter G."/>
            <person name="Philippe R."/>
            <person name="Pilate G."/>
            <person name="Poliakov A."/>
            <person name="Razumovskaya J."/>
            <person name="Richardson P."/>
            <person name="Rinaldi C."/>
            <person name="Ritland K."/>
            <person name="Rouze P."/>
            <person name="Ryaboy D."/>
            <person name="Schmutz J."/>
            <person name="Schrader J."/>
            <person name="Segerman B."/>
            <person name="Shin H."/>
            <person name="Siddiqui A."/>
            <person name="Sterky F."/>
            <person name="Terry A."/>
            <person name="Tsai C.J."/>
            <person name="Uberbacher E."/>
            <person name="Unneberg P."/>
            <person name="Vahala J."/>
            <person name="Wall K."/>
            <person name="Wessler S."/>
            <person name="Yang G."/>
            <person name="Yin T."/>
            <person name="Douglas C."/>
            <person name="Marra M."/>
            <person name="Sandberg G."/>
            <person name="Van de Peer Y."/>
            <person name="Rokhsar D."/>
        </authorList>
    </citation>
    <scope>NUCLEOTIDE SEQUENCE [LARGE SCALE GENOMIC DNA]</scope>
    <source>
        <strain evidence="2">cv. Nisqually</strain>
    </source>
</reference>